<feature type="transmembrane region" description="Helical" evidence="8">
    <location>
        <begin position="260"/>
        <end position="279"/>
    </location>
</feature>
<evidence type="ECO:0000313" key="12">
    <source>
        <dbReference type="Proteomes" id="UP000289260"/>
    </source>
</evidence>
<feature type="transmembrane region" description="Helical" evidence="8">
    <location>
        <begin position="170"/>
        <end position="188"/>
    </location>
</feature>
<evidence type="ECO:0000313" key="11">
    <source>
        <dbReference type="EMBL" id="QBE49805.1"/>
    </source>
</evidence>
<accession>A0A4P6KH08</accession>
<comment type="subcellular location">
    <subcellularLocation>
        <location evidence="1">Cell membrane</location>
        <topology evidence="1">Multi-pass membrane protein</topology>
    </subcellularLocation>
</comment>
<dbReference type="InterPro" id="IPR011527">
    <property type="entry name" value="ABC1_TM_dom"/>
</dbReference>
<evidence type="ECO:0000256" key="4">
    <source>
        <dbReference type="ARBA" id="ARBA00022840"/>
    </source>
</evidence>
<dbReference type="SUPFAM" id="SSF52540">
    <property type="entry name" value="P-loop containing nucleoside triphosphate hydrolases"/>
    <property type="match status" value="1"/>
</dbReference>
<dbReference type="PROSITE" id="PS00211">
    <property type="entry name" value="ABC_TRANSPORTER_1"/>
    <property type="match status" value="1"/>
</dbReference>
<feature type="transmembrane region" description="Helical" evidence="8">
    <location>
        <begin position="16"/>
        <end position="38"/>
    </location>
</feature>
<dbReference type="InterPro" id="IPR017871">
    <property type="entry name" value="ABC_transporter-like_CS"/>
</dbReference>
<dbReference type="GO" id="GO:0005524">
    <property type="term" value="F:ATP binding"/>
    <property type="evidence" value="ECO:0007669"/>
    <property type="project" value="UniProtKB-KW"/>
</dbReference>
<keyword evidence="3" id="KW-0547">Nucleotide-binding</keyword>
<feature type="transmembrane region" description="Helical" evidence="8">
    <location>
        <begin position="144"/>
        <end position="164"/>
    </location>
</feature>
<evidence type="ECO:0000256" key="3">
    <source>
        <dbReference type="ARBA" id="ARBA00022741"/>
    </source>
</evidence>
<dbReference type="GO" id="GO:0005886">
    <property type="term" value="C:plasma membrane"/>
    <property type="evidence" value="ECO:0007669"/>
    <property type="project" value="UniProtKB-SubCell"/>
</dbReference>
<dbReference type="Gene3D" id="3.40.50.300">
    <property type="entry name" value="P-loop containing nucleotide triphosphate hydrolases"/>
    <property type="match status" value="1"/>
</dbReference>
<keyword evidence="4 11" id="KW-0067">ATP-binding</keyword>
<dbReference type="Proteomes" id="UP000289260">
    <property type="component" value="Chromosome"/>
</dbReference>
<evidence type="ECO:0000259" key="10">
    <source>
        <dbReference type="PROSITE" id="PS50929"/>
    </source>
</evidence>
<dbReference type="OrthoDB" id="9806127at2"/>
<evidence type="ECO:0000256" key="5">
    <source>
        <dbReference type="ARBA" id="ARBA00022989"/>
    </source>
</evidence>
<keyword evidence="2 8" id="KW-0812">Transmembrane</keyword>
<sequence length="613" mass="67203">MSTLLRILRFTRSLTPYYIGIMIAAAVVTAAGLAVPFITGRATDVIVSAVDSSVSGQETVADVAGEATRIVVLLAIALLAVSLVEAGIGNVGGYWGDVMSAKMRTILSTRYFEQLLALPQRYYDNELTGTIVARLNRSISEITNFMKTFSNMFVTLLLTTVSVLVISAWYYWPLAALLIIAYPLYLWLTTLTSRKWQRLEGEKNVHVDVASGRFAEVVGQMRVVKSFVRERSELDAFSRRFASTEQLTSRQSRHWHVMDAVRQGVLHLIFFVLYAIIFVRTVTGHFTPGEMVMLIQLMAMARQPVMSLSWVVDSAQRAIAGSKSYFEVMDLDPTRVDGGGARPVAPQAWRKPESEGAPDRPAVSFRDVHFGYDDGGDVLEGISFDVGPGERIAFVGESGGGKTTITNLLMGLYGVRSGRIEVVGAGDDLEALRRSVGVVFQEPNLFSGTIAENIAYGRPDATREEIEAVARRAAVDSFVERFPKGYDTVIGERGIKLSGGQKQRIAVARAMLKDAPILVLDEATSALDTKSERLVQAGLEDLMRGRTSLIIAHRLSTIAEVDRIVTLRDGRIDEIGTPAELAASGGIYAELLELQHSTAKADRKRLREFEVVG</sequence>
<dbReference type="RefSeq" id="WP_130110918.1">
    <property type="nucleotide sequence ID" value="NZ_CP035806.1"/>
</dbReference>
<dbReference type="GO" id="GO:0140359">
    <property type="term" value="F:ABC-type transporter activity"/>
    <property type="evidence" value="ECO:0007669"/>
    <property type="project" value="InterPro"/>
</dbReference>
<reference evidence="11 12" key="1">
    <citation type="submission" date="2019-02" db="EMBL/GenBank/DDBJ databases">
        <authorList>
            <person name="Sun L."/>
            <person name="Pan D."/>
            <person name="Wu X."/>
        </authorList>
    </citation>
    <scope>NUCLEOTIDE SEQUENCE [LARGE SCALE GENOMIC DNA]</scope>
    <source>
        <strain evidence="11 12">JW-1</strain>
    </source>
</reference>
<dbReference type="PROSITE" id="PS50929">
    <property type="entry name" value="ABC_TM1F"/>
    <property type="match status" value="1"/>
</dbReference>
<dbReference type="SUPFAM" id="SSF90123">
    <property type="entry name" value="ABC transporter transmembrane region"/>
    <property type="match status" value="1"/>
</dbReference>
<evidence type="ECO:0000256" key="8">
    <source>
        <dbReference type="SAM" id="Phobius"/>
    </source>
</evidence>
<evidence type="ECO:0000256" key="2">
    <source>
        <dbReference type="ARBA" id="ARBA00022692"/>
    </source>
</evidence>
<evidence type="ECO:0000259" key="9">
    <source>
        <dbReference type="PROSITE" id="PS50893"/>
    </source>
</evidence>
<dbReference type="Pfam" id="PF00005">
    <property type="entry name" value="ABC_tran"/>
    <property type="match status" value="1"/>
</dbReference>
<gene>
    <name evidence="11" type="ORF">EVS81_14020</name>
</gene>
<dbReference type="CDD" id="cd07346">
    <property type="entry name" value="ABC_6TM_exporters"/>
    <property type="match status" value="1"/>
</dbReference>
<protein>
    <submittedName>
        <fullName evidence="11">ABC transporter ATP-binding protein</fullName>
    </submittedName>
</protein>
<dbReference type="GO" id="GO:0016887">
    <property type="term" value="F:ATP hydrolysis activity"/>
    <property type="evidence" value="ECO:0007669"/>
    <property type="project" value="InterPro"/>
</dbReference>
<proteinExistence type="predicted"/>
<keyword evidence="5 8" id="KW-1133">Transmembrane helix</keyword>
<dbReference type="InterPro" id="IPR003439">
    <property type="entry name" value="ABC_transporter-like_ATP-bd"/>
</dbReference>
<dbReference type="AlphaFoldDB" id="A0A4P6KH08"/>
<dbReference type="InterPro" id="IPR036640">
    <property type="entry name" value="ABC1_TM_sf"/>
</dbReference>
<evidence type="ECO:0000256" key="1">
    <source>
        <dbReference type="ARBA" id="ARBA00004651"/>
    </source>
</evidence>
<dbReference type="PROSITE" id="PS50893">
    <property type="entry name" value="ABC_TRANSPORTER_2"/>
    <property type="match status" value="1"/>
</dbReference>
<organism evidence="11 12">
    <name type="scientific">Leucobacter triazinivorans</name>
    <dbReference type="NCBI Taxonomy" id="1784719"/>
    <lineage>
        <taxon>Bacteria</taxon>
        <taxon>Bacillati</taxon>
        <taxon>Actinomycetota</taxon>
        <taxon>Actinomycetes</taxon>
        <taxon>Micrococcales</taxon>
        <taxon>Microbacteriaceae</taxon>
        <taxon>Leucobacter</taxon>
    </lineage>
</organism>
<keyword evidence="6 8" id="KW-0472">Membrane</keyword>
<dbReference type="EMBL" id="CP035806">
    <property type="protein sequence ID" value="QBE49805.1"/>
    <property type="molecule type" value="Genomic_DNA"/>
</dbReference>
<feature type="domain" description="ABC transporter" evidence="9">
    <location>
        <begin position="363"/>
        <end position="594"/>
    </location>
</feature>
<dbReference type="KEGG" id="ltr:EVS81_14020"/>
<dbReference type="InterPro" id="IPR039421">
    <property type="entry name" value="Type_1_exporter"/>
</dbReference>
<dbReference type="SMART" id="SM00382">
    <property type="entry name" value="AAA"/>
    <property type="match status" value="1"/>
</dbReference>
<dbReference type="Pfam" id="PF00664">
    <property type="entry name" value="ABC_membrane"/>
    <property type="match status" value="1"/>
</dbReference>
<feature type="region of interest" description="Disordered" evidence="7">
    <location>
        <begin position="340"/>
        <end position="360"/>
    </location>
</feature>
<dbReference type="PANTHER" id="PTHR24221:SF654">
    <property type="entry name" value="ATP-BINDING CASSETTE SUB-FAMILY B MEMBER 6"/>
    <property type="match status" value="1"/>
</dbReference>
<evidence type="ECO:0000256" key="7">
    <source>
        <dbReference type="SAM" id="MobiDB-lite"/>
    </source>
</evidence>
<evidence type="ECO:0000256" key="6">
    <source>
        <dbReference type="ARBA" id="ARBA00023136"/>
    </source>
</evidence>
<name>A0A4P6KH08_9MICO</name>
<dbReference type="FunFam" id="3.40.50.300:FF:000218">
    <property type="entry name" value="Multidrug ABC transporter ATP-binding protein"/>
    <property type="match status" value="1"/>
</dbReference>
<dbReference type="Gene3D" id="1.20.1560.10">
    <property type="entry name" value="ABC transporter type 1, transmembrane domain"/>
    <property type="match status" value="1"/>
</dbReference>
<dbReference type="InterPro" id="IPR003593">
    <property type="entry name" value="AAA+_ATPase"/>
</dbReference>
<dbReference type="InterPro" id="IPR027417">
    <property type="entry name" value="P-loop_NTPase"/>
</dbReference>
<keyword evidence="12" id="KW-1185">Reference proteome</keyword>
<feature type="domain" description="ABC transmembrane type-1" evidence="10">
    <location>
        <begin position="19"/>
        <end position="317"/>
    </location>
</feature>
<dbReference type="PANTHER" id="PTHR24221">
    <property type="entry name" value="ATP-BINDING CASSETTE SUB-FAMILY B"/>
    <property type="match status" value="1"/>
</dbReference>
<feature type="transmembrane region" description="Helical" evidence="8">
    <location>
        <begin position="70"/>
        <end position="95"/>
    </location>
</feature>